<dbReference type="RefSeq" id="WP_047193598.1">
    <property type="nucleotide sequence ID" value="NZ_CP011371.1"/>
</dbReference>
<dbReference type="STRING" id="413882.AAW51_0846"/>
<evidence type="ECO:0000313" key="3">
    <source>
        <dbReference type="Proteomes" id="UP000035352"/>
    </source>
</evidence>
<proteinExistence type="predicted"/>
<dbReference type="PATRIC" id="fig|413882.6.peg.897"/>
<dbReference type="InterPro" id="IPR018721">
    <property type="entry name" value="DUF2252"/>
</dbReference>
<organism evidence="2 3">
    <name type="scientific">Caldimonas brevitalea</name>
    <dbReference type="NCBI Taxonomy" id="413882"/>
    <lineage>
        <taxon>Bacteria</taxon>
        <taxon>Pseudomonadati</taxon>
        <taxon>Pseudomonadota</taxon>
        <taxon>Betaproteobacteria</taxon>
        <taxon>Burkholderiales</taxon>
        <taxon>Sphaerotilaceae</taxon>
        <taxon>Caldimonas</taxon>
    </lineage>
</organism>
<dbReference type="PANTHER" id="PTHR39441:SF1">
    <property type="entry name" value="DUF2252 DOMAIN-CONTAINING PROTEIN"/>
    <property type="match status" value="1"/>
</dbReference>
<dbReference type="Proteomes" id="UP000035352">
    <property type="component" value="Chromosome"/>
</dbReference>
<evidence type="ECO:0008006" key="4">
    <source>
        <dbReference type="Google" id="ProtNLM"/>
    </source>
</evidence>
<sequence>MQHSTDHLIGRGALSQRYARGREARKQCPRSALAHHDGGGRDPITLLTASDPGRVPELVPLRYGRMAASPLAFLRGAAGLMAHDLARGPRCPVSQQLCGDAHLGNFGLFASPERRLLFGLNDFDETLQGPFDWDLRRLAASVVVACRQGGFKKGATEDIVRALLDTYHERIVALAEMDTLDVWYTQDTAETLLRLGGSDKHERDAIEKARRKGSRELADEAVEWVDGPSGREMRIKDEPPWVYHHAAATEREISAFEHGIEEFFTQYRESLIEDRQVLFDRYELMDVAVRVPGVGSVGRRCFVALFVADGHHPLFLQIKEAADSVLAPWIDGEPELHNGQRIVFGQRLCQAASDIFLGWATSSTLGAEFYVRQLRDMKGRLDFETFDAEDLRDYAVACGYSLAHAQAKAGDPAVIAGYVGKGEAFDDALVRHAFAYAEQTEADHAALLAAIKAGRIEARSELDG</sequence>
<dbReference type="OrthoDB" id="1491115at2"/>
<gene>
    <name evidence="2" type="ORF">AAW51_0846</name>
</gene>
<dbReference type="KEGG" id="pbh:AAW51_0846"/>
<dbReference type="PANTHER" id="PTHR39441">
    <property type="entry name" value="DUF2252 DOMAIN-CONTAINING PROTEIN"/>
    <property type="match status" value="1"/>
</dbReference>
<dbReference type="Pfam" id="PF10009">
    <property type="entry name" value="DUF2252"/>
    <property type="match status" value="1"/>
</dbReference>
<evidence type="ECO:0000313" key="2">
    <source>
        <dbReference type="EMBL" id="AKJ27537.1"/>
    </source>
</evidence>
<reference evidence="2 3" key="1">
    <citation type="submission" date="2015-05" db="EMBL/GenBank/DDBJ databases">
        <authorList>
            <person name="Tang B."/>
            <person name="Yu Y."/>
        </authorList>
    </citation>
    <scope>NUCLEOTIDE SEQUENCE [LARGE SCALE GENOMIC DNA]</scope>
    <source>
        <strain evidence="2 3">DSM 7029</strain>
    </source>
</reference>
<evidence type="ECO:0000256" key="1">
    <source>
        <dbReference type="SAM" id="MobiDB-lite"/>
    </source>
</evidence>
<dbReference type="EMBL" id="CP011371">
    <property type="protein sequence ID" value="AKJ27537.1"/>
    <property type="molecule type" value="Genomic_DNA"/>
</dbReference>
<keyword evidence="3" id="KW-1185">Reference proteome</keyword>
<dbReference type="AlphaFoldDB" id="A0A0G3BE17"/>
<name>A0A0G3BE17_9BURK</name>
<accession>A0A0G3BE17</accession>
<protein>
    <recommendedName>
        <fullName evidence="4">DUF2252 domain-containing protein</fullName>
    </recommendedName>
</protein>
<feature type="region of interest" description="Disordered" evidence="1">
    <location>
        <begin position="1"/>
        <end position="43"/>
    </location>
</feature>